<dbReference type="Gene3D" id="3.10.490.10">
    <property type="entry name" value="Gamma-glutamyl cyclotransferase-like"/>
    <property type="match status" value="1"/>
</dbReference>
<dbReference type="Proteomes" id="UP000078428">
    <property type="component" value="Unassembled WGS sequence"/>
</dbReference>
<dbReference type="CDD" id="cd06661">
    <property type="entry name" value="GGCT_like"/>
    <property type="match status" value="1"/>
</dbReference>
<dbReference type="InterPro" id="IPR036568">
    <property type="entry name" value="GGCT-like_sf"/>
</dbReference>
<dbReference type="PANTHER" id="PTHR31544:SF2">
    <property type="entry name" value="AIG2-LIKE PROTEIN D"/>
    <property type="match status" value="1"/>
</dbReference>
<dbReference type="Pfam" id="PF06094">
    <property type="entry name" value="GGACT"/>
    <property type="match status" value="1"/>
</dbReference>
<keyword evidence="5" id="KW-1185">Reference proteome</keyword>
<name>A0A178MQD7_9PROT</name>
<dbReference type="InterPro" id="IPR045038">
    <property type="entry name" value="AIG2-like"/>
</dbReference>
<dbReference type="SUPFAM" id="SSF110857">
    <property type="entry name" value="Gamma-glutamyl cyclotransferase-like"/>
    <property type="match status" value="1"/>
</dbReference>
<comment type="caution">
    <text evidence="4">The sequence shown here is derived from an EMBL/GenBank/DDBJ whole genome shotgun (WGS) entry which is preliminary data.</text>
</comment>
<keyword evidence="1" id="KW-0808">Transferase</keyword>
<proteinExistence type="predicted"/>
<dbReference type="InterPro" id="IPR013024">
    <property type="entry name" value="GGCT-like"/>
</dbReference>
<evidence type="ECO:0000256" key="2">
    <source>
        <dbReference type="ARBA" id="ARBA00030602"/>
    </source>
</evidence>
<dbReference type="InterPro" id="IPR009288">
    <property type="entry name" value="AIG2-like_dom"/>
</dbReference>
<gene>
    <name evidence="4" type="ORF">A6A04_16595</name>
</gene>
<dbReference type="EMBL" id="LWQT01000047">
    <property type="protein sequence ID" value="OAN51269.1"/>
    <property type="molecule type" value="Genomic_DNA"/>
</dbReference>
<evidence type="ECO:0000259" key="3">
    <source>
        <dbReference type="Pfam" id="PF06094"/>
    </source>
</evidence>
<dbReference type="STRING" id="1285242.A6A04_16595"/>
<organism evidence="4 5">
    <name type="scientific">Paramagnetospirillum marisnigri</name>
    <dbReference type="NCBI Taxonomy" id="1285242"/>
    <lineage>
        <taxon>Bacteria</taxon>
        <taxon>Pseudomonadati</taxon>
        <taxon>Pseudomonadota</taxon>
        <taxon>Alphaproteobacteria</taxon>
        <taxon>Rhodospirillales</taxon>
        <taxon>Magnetospirillaceae</taxon>
        <taxon>Paramagnetospirillum</taxon>
    </lineage>
</organism>
<evidence type="ECO:0000313" key="4">
    <source>
        <dbReference type="EMBL" id="OAN51269.1"/>
    </source>
</evidence>
<feature type="domain" description="Gamma-glutamylcyclotransferase AIG2-like" evidence="3">
    <location>
        <begin position="1"/>
        <end position="113"/>
    </location>
</feature>
<evidence type="ECO:0000256" key="1">
    <source>
        <dbReference type="ARBA" id="ARBA00022679"/>
    </source>
</evidence>
<sequence>MFFFGTLMDLDLLALVLGRRPDTAQREVAFLRGQRRVFVAGKPYPMLVPQQGGRVEGLLVNGLSDADVERLAYYEGWEYVTDPVTVRTLAGREVATEMFTASSGVLPDSTRDWKLDLWQRKYKPEALVQVAQTMARYGRF</sequence>
<dbReference type="GO" id="GO:0016740">
    <property type="term" value="F:transferase activity"/>
    <property type="evidence" value="ECO:0007669"/>
    <property type="project" value="UniProtKB-KW"/>
</dbReference>
<accession>A0A178MQD7</accession>
<reference evidence="4 5" key="1">
    <citation type="submission" date="2016-04" db="EMBL/GenBank/DDBJ databases">
        <title>Draft genome sequence of freshwater magnetotactic bacteria Magnetospirillum marisnigri SP-1 and Magnetospirillum moscoviense BB-1.</title>
        <authorList>
            <person name="Koziaeva V."/>
            <person name="Dziuba M.V."/>
            <person name="Ivanov T.M."/>
            <person name="Kuznetsov B."/>
            <person name="Grouzdev D.S."/>
        </authorList>
    </citation>
    <scope>NUCLEOTIDE SEQUENCE [LARGE SCALE GENOMIC DNA]</scope>
    <source>
        <strain evidence="4 5">SP-1</strain>
    </source>
</reference>
<dbReference type="AlphaFoldDB" id="A0A178MQD7"/>
<evidence type="ECO:0000313" key="5">
    <source>
        <dbReference type="Proteomes" id="UP000078428"/>
    </source>
</evidence>
<dbReference type="PANTHER" id="PTHR31544">
    <property type="entry name" value="AIG2-LIKE PROTEIN D"/>
    <property type="match status" value="1"/>
</dbReference>
<protein>
    <recommendedName>
        <fullName evidence="2">Putative gamma-glutamylcyclotransferase</fullName>
    </recommendedName>
</protein>